<evidence type="ECO:0000313" key="2">
    <source>
        <dbReference type="EMBL" id="ONH23781.1"/>
    </source>
</evidence>
<evidence type="ECO:0000313" key="3">
    <source>
        <dbReference type="Proteomes" id="UP000188929"/>
    </source>
</evidence>
<organism evidence="2 3">
    <name type="scientific">Pseudofrankia asymbiotica</name>
    <dbReference type="NCBI Taxonomy" id="1834516"/>
    <lineage>
        <taxon>Bacteria</taxon>
        <taxon>Bacillati</taxon>
        <taxon>Actinomycetota</taxon>
        <taxon>Actinomycetes</taxon>
        <taxon>Frankiales</taxon>
        <taxon>Frankiaceae</taxon>
        <taxon>Pseudofrankia</taxon>
    </lineage>
</organism>
<evidence type="ECO:0000256" key="1">
    <source>
        <dbReference type="SAM" id="SignalP"/>
    </source>
</evidence>
<keyword evidence="1" id="KW-0732">Signal</keyword>
<feature type="chain" id="PRO_5012256983" evidence="1">
    <location>
        <begin position="26"/>
        <end position="101"/>
    </location>
</feature>
<dbReference type="Proteomes" id="UP000188929">
    <property type="component" value="Unassembled WGS sequence"/>
</dbReference>
<accession>A0A1V2I3U3</accession>
<proteinExistence type="predicted"/>
<comment type="caution">
    <text evidence="2">The sequence shown here is derived from an EMBL/GenBank/DDBJ whole genome shotgun (WGS) entry which is preliminary data.</text>
</comment>
<dbReference type="InterPro" id="IPR011041">
    <property type="entry name" value="Quinoprot_gluc/sorb_DH_b-prop"/>
</dbReference>
<feature type="signal peptide" evidence="1">
    <location>
        <begin position="1"/>
        <end position="25"/>
    </location>
</feature>
<name>A0A1V2I3U3_9ACTN</name>
<dbReference type="InterPro" id="IPR011042">
    <property type="entry name" value="6-blade_b-propeller_TolB-like"/>
</dbReference>
<dbReference type="AlphaFoldDB" id="A0A1V2I3U3"/>
<dbReference type="Gene3D" id="2.120.10.30">
    <property type="entry name" value="TolB, C-terminal domain"/>
    <property type="match status" value="1"/>
</dbReference>
<gene>
    <name evidence="2" type="ORF">BL253_32075</name>
</gene>
<dbReference type="EMBL" id="MOMC01000080">
    <property type="protein sequence ID" value="ONH23781.1"/>
    <property type="molecule type" value="Genomic_DNA"/>
</dbReference>
<dbReference type="STRING" id="1834516.BL253_32075"/>
<reference evidence="3" key="1">
    <citation type="submission" date="2016-10" db="EMBL/GenBank/DDBJ databases">
        <title>Frankia sp. NRRL B-16386 Genome sequencing.</title>
        <authorList>
            <person name="Ghodhbane-Gtari F."/>
            <person name="Swanson E."/>
            <person name="Gueddou A."/>
            <person name="Hezbri K."/>
            <person name="Ktari K."/>
            <person name="Nouioui I."/>
            <person name="Morris K."/>
            <person name="Simpson S."/>
            <person name="Abebe-Akele F."/>
            <person name="Thomas K."/>
            <person name="Gtari M."/>
            <person name="Tisa L.S."/>
        </authorList>
    </citation>
    <scope>NUCLEOTIDE SEQUENCE [LARGE SCALE GENOMIC DNA]</scope>
    <source>
        <strain evidence="3">NRRL B-16386</strain>
    </source>
</reference>
<protein>
    <submittedName>
        <fullName evidence="2">Uncharacterized protein</fullName>
    </submittedName>
</protein>
<dbReference type="SUPFAM" id="SSF50952">
    <property type="entry name" value="Soluble quinoprotein glucose dehydrogenase"/>
    <property type="match status" value="1"/>
</dbReference>
<sequence length="101" mass="10725">MALTTVLAVVFATLVALVTTRGAHAAPPPEFERTLVADGLNEPTSFRFLPDGRIFVAEKAGAIKVIQNGQVGTTPVITLITRKHSGALLMLLWVAGFGARR</sequence>
<keyword evidence="3" id="KW-1185">Reference proteome</keyword>